<evidence type="ECO:0000256" key="2">
    <source>
        <dbReference type="ARBA" id="ARBA00004141"/>
    </source>
</evidence>
<evidence type="ECO:0000313" key="14">
    <source>
        <dbReference type="Proteomes" id="UP000241394"/>
    </source>
</evidence>
<feature type="transmembrane region" description="Helical" evidence="11">
    <location>
        <begin position="198"/>
        <end position="217"/>
    </location>
</feature>
<evidence type="ECO:0000256" key="9">
    <source>
        <dbReference type="ARBA" id="ARBA00023004"/>
    </source>
</evidence>
<dbReference type="EMBL" id="NKQK01000018">
    <property type="protein sequence ID" value="PSS04894.1"/>
    <property type="molecule type" value="Genomic_DNA"/>
</dbReference>
<feature type="transmembrane region" description="Helical" evidence="11">
    <location>
        <begin position="132"/>
        <end position="150"/>
    </location>
</feature>
<reference evidence="14" key="2">
    <citation type="journal article" date="2018" name="BMC Genomics">
        <title>A manually annotated Actinidia chinensis var. chinensis (kiwifruit) genome highlights the challenges associated with draft genomes and gene prediction in plants.</title>
        <authorList>
            <person name="Pilkington S.M."/>
            <person name="Crowhurst R."/>
            <person name="Hilario E."/>
            <person name="Nardozza S."/>
            <person name="Fraser L."/>
            <person name="Peng Y."/>
            <person name="Gunaseelan K."/>
            <person name="Simpson R."/>
            <person name="Tahir J."/>
            <person name="Deroles S.C."/>
            <person name="Templeton K."/>
            <person name="Luo Z."/>
            <person name="Davy M."/>
            <person name="Cheng C."/>
            <person name="McNeilage M."/>
            <person name="Scaglione D."/>
            <person name="Liu Y."/>
            <person name="Zhang Q."/>
            <person name="Datson P."/>
            <person name="De Silva N."/>
            <person name="Gardiner S.E."/>
            <person name="Bassett H."/>
            <person name="Chagne D."/>
            <person name="McCallum J."/>
            <person name="Dzierzon H."/>
            <person name="Deng C."/>
            <person name="Wang Y.Y."/>
            <person name="Barron L."/>
            <person name="Manako K."/>
            <person name="Bowen J."/>
            <person name="Foster T.M."/>
            <person name="Erridge Z.A."/>
            <person name="Tiffin H."/>
            <person name="Waite C.N."/>
            <person name="Davies K.M."/>
            <person name="Grierson E.P."/>
            <person name="Laing W.A."/>
            <person name="Kirk R."/>
            <person name="Chen X."/>
            <person name="Wood M."/>
            <person name="Montefiori M."/>
            <person name="Brummell D.A."/>
            <person name="Schwinn K.E."/>
            <person name="Catanach A."/>
            <person name="Fullerton C."/>
            <person name="Li D."/>
            <person name="Meiyalaghan S."/>
            <person name="Nieuwenhuizen N."/>
            <person name="Read N."/>
            <person name="Prakash R."/>
            <person name="Hunter D."/>
            <person name="Zhang H."/>
            <person name="McKenzie M."/>
            <person name="Knabel M."/>
            <person name="Harris A."/>
            <person name="Allan A.C."/>
            <person name="Gleave A."/>
            <person name="Chen A."/>
            <person name="Janssen B.J."/>
            <person name="Plunkett B."/>
            <person name="Ampomah-Dwamena C."/>
            <person name="Voogd C."/>
            <person name="Leif D."/>
            <person name="Lafferty D."/>
            <person name="Souleyre E.J.F."/>
            <person name="Varkonyi-Gasic E."/>
            <person name="Gambi F."/>
            <person name="Hanley J."/>
            <person name="Yao J.L."/>
            <person name="Cheung J."/>
            <person name="David K.M."/>
            <person name="Warren B."/>
            <person name="Marsh K."/>
            <person name="Snowden K.C."/>
            <person name="Lin-Wang K."/>
            <person name="Brian L."/>
            <person name="Martinez-Sanchez M."/>
            <person name="Wang M."/>
            <person name="Ileperuma N."/>
            <person name="Macnee N."/>
            <person name="Campin R."/>
            <person name="McAtee P."/>
            <person name="Drummond R.S.M."/>
            <person name="Espley R.V."/>
            <person name="Ireland H.S."/>
            <person name="Wu R."/>
            <person name="Atkinson R.G."/>
            <person name="Karunairetnam S."/>
            <person name="Bulley S."/>
            <person name="Chunkath S."/>
            <person name="Hanley Z."/>
            <person name="Storey R."/>
            <person name="Thrimawithana A.H."/>
            <person name="Thomson S."/>
            <person name="David C."/>
            <person name="Testolin R."/>
            <person name="Huang H."/>
            <person name="Hellens R.P."/>
            <person name="Schaffer R.J."/>
        </authorList>
    </citation>
    <scope>NUCLEOTIDE SEQUENCE [LARGE SCALE GENOMIC DNA]</scope>
    <source>
        <strain evidence="14">cv. Red5</strain>
    </source>
</reference>
<accession>A0A2R6QAF7</accession>
<feature type="domain" description="Cytochrome b561" evidence="12">
    <location>
        <begin position="28"/>
        <end position="225"/>
    </location>
</feature>
<reference evidence="13 14" key="1">
    <citation type="submission" date="2017-07" db="EMBL/GenBank/DDBJ databases">
        <title>An improved, manually edited Actinidia chinensis var. chinensis (kiwifruit) genome highlights the challenges associated with draft genomes and gene prediction in plants.</title>
        <authorList>
            <person name="Pilkington S."/>
            <person name="Crowhurst R."/>
            <person name="Hilario E."/>
            <person name="Nardozza S."/>
            <person name="Fraser L."/>
            <person name="Peng Y."/>
            <person name="Gunaseelan K."/>
            <person name="Simpson R."/>
            <person name="Tahir J."/>
            <person name="Deroles S."/>
            <person name="Templeton K."/>
            <person name="Luo Z."/>
            <person name="Davy M."/>
            <person name="Cheng C."/>
            <person name="Mcneilage M."/>
            <person name="Scaglione D."/>
            <person name="Liu Y."/>
            <person name="Zhang Q."/>
            <person name="Datson P."/>
            <person name="De Silva N."/>
            <person name="Gardiner S."/>
            <person name="Bassett H."/>
            <person name="Chagne D."/>
            <person name="Mccallum J."/>
            <person name="Dzierzon H."/>
            <person name="Deng C."/>
            <person name="Wang Y.-Y."/>
            <person name="Barron N."/>
            <person name="Manako K."/>
            <person name="Bowen J."/>
            <person name="Foster T."/>
            <person name="Erridge Z."/>
            <person name="Tiffin H."/>
            <person name="Waite C."/>
            <person name="Davies K."/>
            <person name="Grierson E."/>
            <person name="Laing W."/>
            <person name="Kirk R."/>
            <person name="Chen X."/>
            <person name="Wood M."/>
            <person name="Montefiori M."/>
            <person name="Brummell D."/>
            <person name="Schwinn K."/>
            <person name="Catanach A."/>
            <person name="Fullerton C."/>
            <person name="Li D."/>
            <person name="Meiyalaghan S."/>
            <person name="Nieuwenhuizen N."/>
            <person name="Read N."/>
            <person name="Prakash R."/>
            <person name="Hunter D."/>
            <person name="Zhang H."/>
            <person name="Mckenzie M."/>
            <person name="Knabel M."/>
            <person name="Harris A."/>
            <person name="Allan A."/>
            <person name="Chen A."/>
            <person name="Janssen B."/>
            <person name="Plunkett B."/>
            <person name="Dwamena C."/>
            <person name="Voogd C."/>
            <person name="Leif D."/>
            <person name="Lafferty D."/>
            <person name="Souleyre E."/>
            <person name="Varkonyi-Gasic E."/>
            <person name="Gambi F."/>
            <person name="Hanley J."/>
            <person name="Yao J.-L."/>
            <person name="Cheung J."/>
            <person name="David K."/>
            <person name="Warren B."/>
            <person name="Marsh K."/>
            <person name="Snowden K."/>
            <person name="Lin-Wang K."/>
            <person name="Brian L."/>
            <person name="Martinez-Sanchez M."/>
            <person name="Wang M."/>
            <person name="Ileperuma N."/>
            <person name="Macnee N."/>
            <person name="Campin R."/>
            <person name="Mcatee P."/>
            <person name="Drummond R."/>
            <person name="Espley R."/>
            <person name="Ireland H."/>
            <person name="Wu R."/>
            <person name="Atkinson R."/>
            <person name="Karunairetnam S."/>
            <person name="Bulley S."/>
            <person name="Chunkath S."/>
            <person name="Hanley Z."/>
            <person name="Storey R."/>
            <person name="Thrimawithana A."/>
            <person name="Thomson S."/>
            <person name="David C."/>
            <person name="Testolin R."/>
        </authorList>
    </citation>
    <scope>NUCLEOTIDE SEQUENCE [LARGE SCALE GENOMIC DNA]</scope>
    <source>
        <strain evidence="14">cv. Red5</strain>
        <tissue evidence="13">Young leaf</tissue>
    </source>
</reference>
<dbReference type="GO" id="GO:0016020">
    <property type="term" value="C:membrane"/>
    <property type="evidence" value="ECO:0007669"/>
    <property type="project" value="UniProtKB-SubCell"/>
</dbReference>
<dbReference type="STRING" id="1590841.A0A2R6QAF7"/>
<evidence type="ECO:0000256" key="11">
    <source>
        <dbReference type="SAM" id="Phobius"/>
    </source>
</evidence>
<dbReference type="GO" id="GO:0020037">
    <property type="term" value="F:heme binding"/>
    <property type="evidence" value="ECO:0007669"/>
    <property type="project" value="TreeGrafter"/>
</dbReference>
<dbReference type="GO" id="GO:0046872">
    <property type="term" value="F:metal ion binding"/>
    <property type="evidence" value="ECO:0007669"/>
    <property type="project" value="UniProtKB-KW"/>
</dbReference>
<dbReference type="Gene3D" id="1.20.120.1770">
    <property type="match status" value="1"/>
</dbReference>
<dbReference type="GO" id="GO:0140575">
    <property type="term" value="F:transmembrane monodehydroascorbate reductase activity"/>
    <property type="evidence" value="ECO:0007669"/>
    <property type="project" value="InterPro"/>
</dbReference>
<dbReference type="InterPro" id="IPR045150">
    <property type="entry name" value="CYB561D1/2"/>
</dbReference>
<evidence type="ECO:0000259" key="12">
    <source>
        <dbReference type="PROSITE" id="PS50939"/>
    </source>
</evidence>
<keyword evidence="7" id="KW-0249">Electron transport</keyword>
<evidence type="ECO:0000256" key="4">
    <source>
        <dbReference type="ARBA" id="ARBA00022617"/>
    </source>
</evidence>
<dbReference type="PANTHER" id="PTHR15422:SF24">
    <property type="entry name" value="DOMON RELATED DOMAIN-CONTAINING PROTEIN"/>
    <property type="match status" value="1"/>
</dbReference>
<dbReference type="InParanoid" id="A0A2R6QAF7"/>
<dbReference type="CDD" id="cd08760">
    <property type="entry name" value="Cyt_b561_FRRS1_like"/>
    <property type="match status" value="1"/>
</dbReference>
<protein>
    <submittedName>
        <fullName evidence="13">Cytochrome b561 domain-containing protein</fullName>
    </submittedName>
</protein>
<dbReference type="Gramene" id="PSS04894">
    <property type="protein sequence ID" value="PSS04894"/>
    <property type="gene ID" value="CEY00_Acc20754"/>
</dbReference>
<evidence type="ECO:0000256" key="5">
    <source>
        <dbReference type="ARBA" id="ARBA00022692"/>
    </source>
</evidence>
<keyword evidence="14" id="KW-1185">Reference proteome</keyword>
<evidence type="ECO:0000256" key="3">
    <source>
        <dbReference type="ARBA" id="ARBA00022448"/>
    </source>
</evidence>
<evidence type="ECO:0000256" key="8">
    <source>
        <dbReference type="ARBA" id="ARBA00022989"/>
    </source>
</evidence>
<dbReference type="OMA" id="YVFHWIF"/>
<evidence type="ECO:0000256" key="1">
    <source>
        <dbReference type="ARBA" id="ARBA00001970"/>
    </source>
</evidence>
<feature type="transmembrane region" description="Helical" evidence="11">
    <location>
        <begin position="162"/>
        <end position="186"/>
    </location>
</feature>
<keyword evidence="9" id="KW-0408">Iron</keyword>
<evidence type="ECO:0000256" key="7">
    <source>
        <dbReference type="ARBA" id="ARBA00022982"/>
    </source>
</evidence>
<dbReference type="AlphaFoldDB" id="A0A2R6QAF7"/>
<keyword evidence="6" id="KW-0479">Metal-binding</keyword>
<keyword evidence="4" id="KW-0349">Heme</keyword>
<feature type="transmembrane region" description="Helical" evidence="11">
    <location>
        <begin position="96"/>
        <end position="120"/>
    </location>
</feature>
<sequence length="276" mass="31950">MILRMKIIKKLMYSTSTPTNLILLVLPFVGCSSHEQFNEASNSHSIKHNHKVSRHKTSDIIIHGLLLWASIGFLMPLGILTIRMSNREQNRRWFKVSFYFHVIFQSLSVLLATVGAVLSIKNFENSFNNHHQRIGLALYGAVWLQALIGFRRPNRGNKGRRLWYFTHWLLGTTISLVGIFNIYTGLEAYNKRTSKSTSLWTILFTTQVFFMAILYLIQDKWEYMQKQGVILGNEPIRPSNDQVIPQKELKEPCRKSNSLGNYFAKNNALKKLFQLT</sequence>
<comment type="subcellular location">
    <subcellularLocation>
        <location evidence="2">Membrane</location>
        <topology evidence="2">Multi-pass membrane protein</topology>
    </subcellularLocation>
</comment>
<gene>
    <name evidence="13" type="ORF">CEY00_Acc20754</name>
</gene>
<dbReference type="InterPro" id="IPR006593">
    <property type="entry name" value="Cyt_b561/ferric_Rdtase_TM"/>
</dbReference>
<keyword evidence="3" id="KW-0813">Transport</keyword>
<dbReference type="OrthoDB" id="19261at2759"/>
<organism evidence="13 14">
    <name type="scientific">Actinidia chinensis var. chinensis</name>
    <name type="common">Chinese soft-hair kiwi</name>
    <dbReference type="NCBI Taxonomy" id="1590841"/>
    <lineage>
        <taxon>Eukaryota</taxon>
        <taxon>Viridiplantae</taxon>
        <taxon>Streptophyta</taxon>
        <taxon>Embryophyta</taxon>
        <taxon>Tracheophyta</taxon>
        <taxon>Spermatophyta</taxon>
        <taxon>Magnoliopsida</taxon>
        <taxon>eudicotyledons</taxon>
        <taxon>Gunneridae</taxon>
        <taxon>Pentapetalae</taxon>
        <taxon>asterids</taxon>
        <taxon>Ericales</taxon>
        <taxon>Actinidiaceae</taxon>
        <taxon>Actinidia</taxon>
    </lineage>
</organism>
<dbReference type="PROSITE" id="PS50939">
    <property type="entry name" value="CYTOCHROME_B561"/>
    <property type="match status" value="1"/>
</dbReference>
<comment type="caution">
    <text evidence="13">The sequence shown here is derived from an EMBL/GenBank/DDBJ whole genome shotgun (WGS) entry which is preliminary data.</text>
</comment>
<keyword evidence="10 11" id="KW-0472">Membrane</keyword>
<feature type="transmembrane region" description="Helical" evidence="11">
    <location>
        <begin position="60"/>
        <end position="84"/>
    </location>
</feature>
<name>A0A2R6QAF7_ACTCC</name>
<evidence type="ECO:0000256" key="6">
    <source>
        <dbReference type="ARBA" id="ARBA00022723"/>
    </source>
</evidence>
<dbReference type="PANTHER" id="PTHR15422">
    <property type="entry name" value="OS05G0565100 PROTEIN"/>
    <property type="match status" value="1"/>
</dbReference>
<evidence type="ECO:0000313" key="13">
    <source>
        <dbReference type="EMBL" id="PSS04894.1"/>
    </source>
</evidence>
<dbReference type="SMART" id="SM00665">
    <property type="entry name" value="B561"/>
    <property type="match status" value="1"/>
</dbReference>
<dbReference type="Proteomes" id="UP000241394">
    <property type="component" value="Chromosome LG18"/>
</dbReference>
<proteinExistence type="predicted"/>
<keyword evidence="8 11" id="KW-1133">Transmembrane helix</keyword>
<evidence type="ECO:0000256" key="10">
    <source>
        <dbReference type="ARBA" id="ARBA00023136"/>
    </source>
</evidence>
<keyword evidence="5 11" id="KW-0812">Transmembrane</keyword>
<comment type="cofactor">
    <cofactor evidence="1">
        <name>heme b</name>
        <dbReference type="ChEBI" id="CHEBI:60344"/>
    </cofactor>
</comment>
<dbReference type="Pfam" id="PF03188">
    <property type="entry name" value="Cytochrom_B561"/>
    <property type="match status" value="1"/>
</dbReference>